<protein>
    <recommendedName>
        <fullName evidence="1">DDE-1 domain-containing protein</fullName>
    </recommendedName>
</protein>
<proteinExistence type="predicted"/>
<name>A0AAV0XPC2_9HEMI</name>
<sequence>MDQGVIRNIKAHYRNQLVLKMIEDIENQIESKVTVLDAIIMLDKAWRNVTSTGIANCFRHAGFCDVTTDTTQLQADSGLINNIDEDYLQIDDDLITSEIQTDEDIVDNVIANQQVELDNDTDIEELDDEFETVPSISEARAALRTLERFYYTKYEGTDAERKALSFLETSINSNTKQSSIKDYFKKLNKN</sequence>
<dbReference type="InterPro" id="IPR004875">
    <property type="entry name" value="DDE_SF_endonuclease_dom"/>
</dbReference>
<evidence type="ECO:0000313" key="3">
    <source>
        <dbReference type="Proteomes" id="UP001160148"/>
    </source>
</evidence>
<dbReference type="GO" id="GO:0003676">
    <property type="term" value="F:nucleic acid binding"/>
    <property type="evidence" value="ECO:0007669"/>
    <property type="project" value="InterPro"/>
</dbReference>
<comment type="caution">
    <text evidence="2">The sequence shown here is derived from an EMBL/GenBank/DDBJ whole genome shotgun (WGS) entry which is preliminary data.</text>
</comment>
<gene>
    <name evidence="2" type="ORF">MEUPH1_LOCUS24464</name>
</gene>
<accession>A0AAV0XPC2</accession>
<reference evidence="2 3" key="1">
    <citation type="submission" date="2023-01" db="EMBL/GenBank/DDBJ databases">
        <authorList>
            <person name="Whitehead M."/>
        </authorList>
    </citation>
    <scope>NUCLEOTIDE SEQUENCE [LARGE SCALE GENOMIC DNA]</scope>
</reference>
<dbReference type="EMBL" id="CARXXK010000339">
    <property type="protein sequence ID" value="CAI6370335.1"/>
    <property type="molecule type" value="Genomic_DNA"/>
</dbReference>
<evidence type="ECO:0000259" key="1">
    <source>
        <dbReference type="Pfam" id="PF03184"/>
    </source>
</evidence>
<feature type="domain" description="DDE-1" evidence="1">
    <location>
        <begin position="1"/>
        <end position="58"/>
    </location>
</feature>
<dbReference type="Pfam" id="PF03184">
    <property type="entry name" value="DDE_1"/>
    <property type="match status" value="1"/>
</dbReference>
<evidence type="ECO:0000313" key="2">
    <source>
        <dbReference type="EMBL" id="CAI6370335.1"/>
    </source>
</evidence>
<dbReference type="Proteomes" id="UP001160148">
    <property type="component" value="Unassembled WGS sequence"/>
</dbReference>
<keyword evidence="3" id="KW-1185">Reference proteome</keyword>
<organism evidence="2 3">
    <name type="scientific">Macrosiphum euphorbiae</name>
    <name type="common">potato aphid</name>
    <dbReference type="NCBI Taxonomy" id="13131"/>
    <lineage>
        <taxon>Eukaryota</taxon>
        <taxon>Metazoa</taxon>
        <taxon>Ecdysozoa</taxon>
        <taxon>Arthropoda</taxon>
        <taxon>Hexapoda</taxon>
        <taxon>Insecta</taxon>
        <taxon>Pterygota</taxon>
        <taxon>Neoptera</taxon>
        <taxon>Paraneoptera</taxon>
        <taxon>Hemiptera</taxon>
        <taxon>Sternorrhyncha</taxon>
        <taxon>Aphidomorpha</taxon>
        <taxon>Aphidoidea</taxon>
        <taxon>Aphididae</taxon>
        <taxon>Macrosiphini</taxon>
        <taxon>Macrosiphum</taxon>
    </lineage>
</organism>
<dbReference type="AlphaFoldDB" id="A0AAV0XPC2"/>